<organism evidence="1 2">
    <name type="scientific">Phocaeicola vulgatus</name>
    <name type="common">Bacteroides vulgatus</name>
    <dbReference type="NCBI Taxonomy" id="821"/>
    <lineage>
        <taxon>Bacteria</taxon>
        <taxon>Pseudomonadati</taxon>
        <taxon>Bacteroidota</taxon>
        <taxon>Bacteroidia</taxon>
        <taxon>Bacteroidales</taxon>
        <taxon>Bacteroidaceae</taxon>
        <taxon>Phocaeicola</taxon>
    </lineage>
</organism>
<comment type="caution">
    <text evidence="1">The sequence shown here is derived from an EMBL/GenBank/DDBJ whole genome shotgun (WGS) entry which is preliminary data.</text>
</comment>
<evidence type="ECO:0000313" key="2">
    <source>
        <dbReference type="Proteomes" id="UP000266497"/>
    </source>
</evidence>
<reference evidence="1 2" key="1">
    <citation type="submission" date="2018-08" db="EMBL/GenBank/DDBJ databases">
        <title>A genome reference for cultivated species of the human gut microbiota.</title>
        <authorList>
            <person name="Zou Y."/>
            <person name="Xue W."/>
            <person name="Luo G."/>
        </authorList>
    </citation>
    <scope>NUCLEOTIDE SEQUENCE [LARGE SCALE GENOMIC DNA]</scope>
    <source>
        <strain evidence="1 2">AF25-30LB</strain>
    </source>
</reference>
<evidence type="ECO:0000313" key="1">
    <source>
        <dbReference type="EMBL" id="RGR34550.1"/>
    </source>
</evidence>
<dbReference type="EMBL" id="QRUD01000062">
    <property type="protein sequence ID" value="RGR34550.1"/>
    <property type="molecule type" value="Genomic_DNA"/>
</dbReference>
<sequence length="146" mass="17074">MKTKLSPYTIASNCTDLTDIRDGINEIQEEMKRLVSEGTNVPSFFYSRLSKLQTKRKKFEQKNQIHMNVTIRFFIDEETLTMAVRHCLHFQIEPSFPNVKKAIRNAVLNNGKSIIDFPESWGDDLMDVENEKVNEVLRKIRTQFGF</sequence>
<accession>A0A395UJ98</accession>
<dbReference type="Proteomes" id="UP000266497">
    <property type="component" value="Unassembled WGS sequence"/>
</dbReference>
<name>A0A395UJ98_PHOVU</name>
<proteinExistence type="predicted"/>
<dbReference type="AlphaFoldDB" id="A0A395UJ98"/>
<dbReference type="RefSeq" id="WP_117893597.1">
    <property type="nucleotide sequence ID" value="NZ_QRUD01000062.1"/>
</dbReference>
<gene>
    <name evidence="1" type="ORF">DWY53_17955</name>
</gene>
<protein>
    <submittedName>
        <fullName evidence="1">Uncharacterized protein</fullName>
    </submittedName>
</protein>